<reference evidence="1 2" key="1">
    <citation type="journal article" date="2022" name="DNA Res.">
        <title>Chromosomal-level genome assembly of the orchid tree Bauhinia variegata (Leguminosae; Cercidoideae) supports the allotetraploid origin hypothesis of Bauhinia.</title>
        <authorList>
            <person name="Zhong Y."/>
            <person name="Chen Y."/>
            <person name="Zheng D."/>
            <person name="Pang J."/>
            <person name="Liu Y."/>
            <person name="Luo S."/>
            <person name="Meng S."/>
            <person name="Qian L."/>
            <person name="Wei D."/>
            <person name="Dai S."/>
            <person name="Zhou R."/>
        </authorList>
    </citation>
    <scope>NUCLEOTIDE SEQUENCE [LARGE SCALE GENOMIC DNA]</scope>
    <source>
        <strain evidence="1">BV-YZ2020</strain>
    </source>
</reference>
<organism evidence="1 2">
    <name type="scientific">Bauhinia variegata</name>
    <name type="common">Purple orchid tree</name>
    <name type="synonym">Phanera variegata</name>
    <dbReference type="NCBI Taxonomy" id="167791"/>
    <lineage>
        <taxon>Eukaryota</taxon>
        <taxon>Viridiplantae</taxon>
        <taxon>Streptophyta</taxon>
        <taxon>Embryophyta</taxon>
        <taxon>Tracheophyta</taxon>
        <taxon>Spermatophyta</taxon>
        <taxon>Magnoliopsida</taxon>
        <taxon>eudicotyledons</taxon>
        <taxon>Gunneridae</taxon>
        <taxon>Pentapetalae</taxon>
        <taxon>rosids</taxon>
        <taxon>fabids</taxon>
        <taxon>Fabales</taxon>
        <taxon>Fabaceae</taxon>
        <taxon>Cercidoideae</taxon>
        <taxon>Cercideae</taxon>
        <taxon>Bauhiniinae</taxon>
        <taxon>Bauhinia</taxon>
    </lineage>
</organism>
<proteinExistence type="predicted"/>
<dbReference type="Proteomes" id="UP000828941">
    <property type="component" value="Chromosome 4"/>
</dbReference>
<gene>
    <name evidence="1" type="ORF">L6164_008808</name>
</gene>
<protein>
    <submittedName>
        <fullName evidence="1">Uncharacterized protein</fullName>
    </submittedName>
</protein>
<evidence type="ECO:0000313" key="1">
    <source>
        <dbReference type="EMBL" id="KAI4348046.1"/>
    </source>
</evidence>
<evidence type="ECO:0000313" key="2">
    <source>
        <dbReference type="Proteomes" id="UP000828941"/>
    </source>
</evidence>
<name>A0ACB9PKP7_BAUVA</name>
<keyword evidence="2" id="KW-1185">Reference proteome</keyword>
<comment type="caution">
    <text evidence="1">The sequence shown here is derived from an EMBL/GenBank/DDBJ whole genome shotgun (WGS) entry which is preliminary data.</text>
</comment>
<sequence>MSTRNVKKVLNYSRKSIWPTRECYLGWKRLPQGSGPNLYYDDLAKALNAYSTAERKIYLGAAPQCPIPDYYRDTTIKTGLFDYIVVQFYNNPPCQSAPGNPTNLFNSWDAWTSRVPPITLYCWGYQPTQV</sequence>
<accession>A0ACB9PKP7</accession>
<dbReference type="EMBL" id="CM039429">
    <property type="protein sequence ID" value="KAI4348046.1"/>
    <property type="molecule type" value="Genomic_DNA"/>
</dbReference>